<accession>A0A8J7JWP7</accession>
<dbReference type="Proteomes" id="UP000620559">
    <property type="component" value="Unassembled WGS sequence"/>
</dbReference>
<sequence length="240" mass="25997">MFLNFQNPYQKAVLFSVGTLGSFATTGIIMTNPVQAATMSYRSEFSVTSNNLNGEVATGNFSFTKSELPSGKFSYKLTSFDASFGAFGISKNLTLSDIKANPTPFTALNQAFVPDKYQNILPSVLAEENSNYVGDGDFPPDDFTYQFTGEDFQDIQNKLTPFVSAFIPSIDTQQSTTLLNLAFSQGGKINFTTRQVSESGFVQTSVPEPTTIFGIGIVGVGLASTRRKTVGKQIKQKTAV</sequence>
<evidence type="ECO:0000313" key="2">
    <source>
        <dbReference type="Proteomes" id="UP000620559"/>
    </source>
</evidence>
<dbReference type="AlphaFoldDB" id="A0A8J7JWP7"/>
<reference evidence="1" key="1">
    <citation type="submission" date="2020-10" db="EMBL/GenBank/DDBJ databases">
        <authorList>
            <person name="Castelo-Branco R."/>
            <person name="Eusebio N."/>
            <person name="Adriana R."/>
            <person name="Vieira A."/>
            <person name="Brugerolle De Fraissinette N."/>
            <person name="Rezende De Castro R."/>
            <person name="Schneider M.P."/>
            <person name="Vasconcelos V."/>
            <person name="Leao P.N."/>
        </authorList>
    </citation>
    <scope>NUCLEOTIDE SEQUENCE</scope>
    <source>
        <strain evidence="1">LEGE 06105</strain>
    </source>
</reference>
<organism evidence="1 2">
    <name type="scientific">Plectonema cf. radiosum LEGE 06105</name>
    <dbReference type="NCBI Taxonomy" id="945769"/>
    <lineage>
        <taxon>Bacteria</taxon>
        <taxon>Bacillati</taxon>
        <taxon>Cyanobacteriota</taxon>
        <taxon>Cyanophyceae</taxon>
        <taxon>Oscillatoriophycideae</taxon>
        <taxon>Oscillatoriales</taxon>
        <taxon>Microcoleaceae</taxon>
        <taxon>Plectonema</taxon>
    </lineage>
</organism>
<proteinExistence type="predicted"/>
<dbReference type="NCBIfam" id="TIGR02595">
    <property type="entry name" value="PEP_CTERM"/>
    <property type="match status" value="1"/>
</dbReference>
<dbReference type="InterPro" id="IPR013424">
    <property type="entry name" value="Ice-binding_C"/>
</dbReference>
<gene>
    <name evidence="1" type="ORF">IQ247_31190</name>
</gene>
<dbReference type="RefSeq" id="WP_193926062.1">
    <property type="nucleotide sequence ID" value="NZ_JADEWL010000249.1"/>
</dbReference>
<protein>
    <submittedName>
        <fullName evidence="1">PEP-CTERM sorting domain-containing protein</fullName>
    </submittedName>
</protein>
<keyword evidence="2" id="KW-1185">Reference proteome</keyword>
<name>A0A8J7JWP7_9CYAN</name>
<comment type="caution">
    <text evidence="1">The sequence shown here is derived from an EMBL/GenBank/DDBJ whole genome shotgun (WGS) entry which is preliminary data.</text>
</comment>
<evidence type="ECO:0000313" key="1">
    <source>
        <dbReference type="EMBL" id="MBE9217064.1"/>
    </source>
</evidence>
<dbReference type="EMBL" id="JADEWL010000249">
    <property type="protein sequence ID" value="MBE9217064.1"/>
    <property type="molecule type" value="Genomic_DNA"/>
</dbReference>